<dbReference type="InterPro" id="IPR000719">
    <property type="entry name" value="Prot_kinase_dom"/>
</dbReference>
<evidence type="ECO:0000313" key="3">
    <source>
        <dbReference type="Proteomes" id="UP000265703"/>
    </source>
</evidence>
<dbReference type="PANTHER" id="PTHR44329">
    <property type="entry name" value="SERINE/THREONINE-PROTEIN KINASE TNNI3K-RELATED"/>
    <property type="match status" value="1"/>
</dbReference>
<gene>
    <name evidence="2" type="ORF">C1645_821689</name>
</gene>
<evidence type="ECO:0000259" key="1">
    <source>
        <dbReference type="PROSITE" id="PS50011"/>
    </source>
</evidence>
<dbReference type="GO" id="GO:0005524">
    <property type="term" value="F:ATP binding"/>
    <property type="evidence" value="ECO:0007669"/>
    <property type="project" value="InterPro"/>
</dbReference>
<dbReference type="OrthoDB" id="10261027at2759"/>
<name>A0A397SZP7_9GLOM</name>
<dbReference type="Pfam" id="PF07714">
    <property type="entry name" value="PK_Tyr_Ser-Thr"/>
    <property type="match status" value="1"/>
</dbReference>
<dbReference type="PROSITE" id="PS50011">
    <property type="entry name" value="PROTEIN_KINASE_DOM"/>
    <property type="match status" value="1"/>
</dbReference>
<dbReference type="SUPFAM" id="SSF56112">
    <property type="entry name" value="Protein kinase-like (PK-like)"/>
    <property type="match status" value="1"/>
</dbReference>
<reference evidence="2 3" key="1">
    <citation type="submission" date="2018-06" db="EMBL/GenBank/DDBJ databases">
        <title>Comparative genomics reveals the genomic features of Rhizophagus irregularis, R. cerebriforme, R. diaphanum and Gigaspora rosea, and their symbiotic lifestyle signature.</title>
        <authorList>
            <person name="Morin E."/>
            <person name="San Clemente H."/>
            <person name="Chen E.C.H."/>
            <person name="De La Providencia I."/>
            <person name="Hainaut M."/>
            <person name="Kuo A."/>
            <person name="Kohler A."/>
            <person name="Murat C."/>
            <person name="Tang N."/>
            <person name="Roy S."/>
            <person name="Loubradou J."/>
            <person name="Henrissat B."/>
            <person name="Grigoriev I.V."/>
            <person name="Corradi N."/>
            <person name="Roux C."/>
            <person name="Martin F.M."/>
        </authorList>
    </citation>
    <scope>NUCLEOTIDE SEQUENCE [LARGE SCALE GENOMIC DNA]</scope>
    <source>
        <strain evidence="2 3">DAOM 227022</strain>
    </source>
</reference>
<feature type="domain" description="Protein kinase" evidence="1">
    <location>
        <begin position="32"/>
        <end position="218"/>
    </location>
</feature>
<sequence>MSLNSLNSTDQNGWITDILYKENIIFHEFHTFDNMKYIGDAAARVYIATSRIYHQPIFLKPIIFNQSYTIQNFVNEVKQHRQVELHENIVHFYGITKEEHADSGTLGDFLKRSFKQLKWDVKLKFAKQLVSVVYCLHENDIVHQNLKSDVYSVGILLWQISSGRIPFEFELPDFSLVQSIIGGKREIIIKGTLNKYINIYTACWVGNLGNRPNIQQVL</sequence>
<keyword evidence="2" id="KW-0418">Kinase</keyword>
<dbReference type="Gene3D" id="3.30.200.20">
    <property type="entry name" value="Phosphorylase Kinase, domain 1"/>
    <property type="match status" value="1"/>
</dbReference>
<dbReference type="InterPro" id="IPR011009">
    <property type="entry name" value="Kinase-like_dom_sf"/>
</dbReference>
<dbReference type="AlphaFoldDB" id="A0A397SZP7"/>
<dbReference type="EMBL" id="QKYT01000145">
    <property type="protein sequence ID" value="RIA91680.1"/>
    <property type="molecule type" value="Genomic_DNA"/>
</dbReference>
<keyword evidence="3" id="KW-1185">Reference proteome</keyword>
<organism evidence="2 3">
    <name type="scientific">Glomus cerebriforme</name>
    <dbReference type="NCBI Taxonomy" id="658196"/>
    <lineage>
        <taxon>Eukaryota</taxon>
        <taxon>Fungi</taxon>
        <taxon>Fungi incertae sedis</taxon>
        <taxon>Mucoromycota</taxon>
        <taxon>Glomeromycotina</taxon>
        <taxon>Glomeromycetes</taxon>
        <taxon>Glomerales</taxon>
        <taxon>Glomeraceae</taxon>
        <taxon>Glomus</taxon>
    </lineage>
</organism>
<protein>
    <submittedName>
        <fullName evidence="2">Kinase-like domain-containing protein</fullName>
    </submittedName>
</protein>
<dbReference type="InterPro" id="IPR051681">
    <property type="entry name" value="Ser/Thr_Kinases-Pseudokinases"/>
</dbReference>
<keyword evidence="2" id="KW-0808">Transferase</keyword>
<proteinExistence type="predicted"/>
<evidence type="ECO:0000313" key="2">
    <source>
        <dbReference type="EMBL" id="RIA91680.1"/>
    </source>
</evidence>
<dbReference type="InterPro" id="IPR001245">
    <property type="entry name" value="Ser-Thr/Tyr_kinase_cat_dom"/>
</dbReference>
<comment type="caution">
    <text evidence="2">The sequence shown here is derived from an EMBL/GenBank/DDBJ whole genome shotgun (WGS) entry which is preliminary data.</text>
</comment>
<dbReference type="GO" id="GO:0004674">
    <property type="term" value="F:protein serine/threonine kinase activity"/>
    <property type="evidence" value="ECO:0007669"/>
    <property type="project" value="TreeGrafter"/>
</dbReference>
<dbReference type="Gene3D" id="1.10.510.10">
    <property type="entry name" value="Transferase(Phosphotransferase) domain 1"/>
    <property type="match status" value="2"/>
</dbReference>
<dbReference type="Proteomes" id="UP000265703">
    <property type="component" value="Unassembled WGS sequence"/>
</dbReference>
<accession>A0A397SZP7</accession>